<dbReference type="EMBL" id="BARW01036774">
    <property type="protein sequence ID" value="GAJ20468.1"/>
    <property type="molecule type" value="Genomic_DNA"/>
</dbReference>
<dbReference type="Gene3D" id="2.160.10.10">
    <property type="entry name" value="Hexapeptide repeat proteins"/>
    <property type="match status" value="1"/>
</dbReference>
<proteinExistence type="predicted"/>
<sequence length="56" mass="6204">AGCLVGQGMKVPDRSLVVGVPGKIKGKATDEQLWWVEEAPKIYVEMTKKYKELGLE</sequence>
<dbReference type="SUPFAM" id="SSF51161">
    <property type="entry name" value="Trimeric LpxA-like enzymes"/>
    <property type="match status" value="1"/>
</dbReference>
<gene>
    <name evidence="1" type="ORF">S12H4_56984</name>
</gene>
<comment type="caution">
    <text evidence="1">The sequence shown here is derived from an EMBL/GenBank/DDBJ whole genome shotgun (WGS) entry which is preliminary data.</text>
</comment>
<organism evidence="1">
    <name type="scientific">marine sediment metagenome</name>
    <dbReference type="NCBI Taxonomy" id="412755"/>
    <lineage>
        <taxon>unclassified sequences</taxon>
        <taxon>metagenomes</taxon>
        <taxon>ecological metagenomes</taxon>
    </lineage>
</organism>
<dbReference type="AlphaFoldDB" id="X1USK9"/>
<accession>X1USK9</accession>
<evidence type="ECO:0000313" key="1">
    <source>
        <dbReference type="EMBL" id="GAJ20468.1"/>
    </source>
</evidence>
<protein>
    <submittedName>
        <fullName evidence="1">Uncharacterized protein</fullName>
    </submittedName>
</protein>
<dbReference type="InterPro" id="IPR011004">
    <property type="entry name" value="Trimer_LpxA-like_sf"/>
</dbReference>
<reference evidence="1" key="1">
    <citation type="journal article" date="2014" name="Front. Microbiol.">
        <title>High frequency of phylogenetically diverse reductive dehalogenase-homologous genes in deep subseafloor sedimentary metagenomes.</title>
        <authorList>
            <person name="Kawai M."/>
            <person name="Futagami T."/>
            <person name="Toyoda A."/>
            <person name="Takaki Y."/>
            <person name="Nishi S."/>
            <person name="Hori S."/>
            <person name="Arai W."/>
            <person name="Tsubouchi T."/>
            <person name="Morono Y."/>
            <person name="Uchiyama I."/>
            <person name="Ito T."/>
            <person name="Fujiyama A."/>
            <person name="Inagaki F."/>
            <person name="Takami H."/>
        </authorList>
    </citation>
    <scope>NUCLEOTIDE SEQUENCE</scope>
    <source>
        <strain evidence="1">Expedition CK06-06</strain>
    </source>
</reference>
<name>X1USK9_9ZZZZ</name>
<feature type="non-terminal residue" evidence="1">
    <location>
        <position position="1"/>
    </location>
</feature>